<evidence type="ECO:0008006" key="3">
    <source>
        <dbReference type="Google" id="ProtNLM"/>
    </source>
</evidence>
<dbReference type="OrthoDB" id="3365698at2759"/>
<comment type="caution">
    <text evidence="1">The sequence shown here is derived from an EMBL/GenBank/DDBJ whole genome shotgun (WGS) entry which is preliminary data.</text>
</comment>
<dbReference type="SUPFAM" id="SSF81383">
    <property type="entry name" value="F-box domain"/>
    <property type="match status" value="1"/>
</dbReference>
<sequence length="529" mass="59554">MISNKLVECCSLCRQTKGGLLSEVTIPKYLLSSNDVPTPIEVAHMHREITEGTRVMDDMDAASIYLTEALRRLDILRDALSTRLHQCRRVLSPIRKLPVEILAEIFLYASGTSEGRAVKEDLPNLMRSHRYLLGVCKRWREIAISLQDLWACIDIKLGFRDSETSLRNLGCLVDLHLQRSKSSSLYINLISRNETNVRPFIDALVPHSSRWQFAHIAVPAASLQRLIGIKGSLDRLSRLDLSVSDSHSPDPAVFEMFEFAPMLSSLKLSTFVSGQQSIPWLQLTRLELSLSVSQALLVLSLVPHITECLLSCEYKSFDNLNTPLVVMLPHLRSLHVDGFFGSSVSVLSFLRTPILESFSLNVLSLQLLDKDTMETTDLVETLLPFVQRSSQTLNDLTLYGSSMDEEVFTALLQLTPNLRRLSFDDHSGLTTSEAVRAQLTYYPDSSTTTYLIPFLESIKINVVPTKRFAQFDSEVFVDMIESRWRSPISEKLSHIRAVTIIDNKADSTNSAYTRLKAFQQEGLQLSLSA</sequence>
<dbReference type="InterPro" id="IPR032675">
    <property type="entry name" value="LRR_dom_sf"/>
</dbReference>
<evidence type="ECO:0000313" key="2">
    <source>
        <dbReference type="Proteomes" id="UP000807353"/>
    </source>
</evidence>
<organism evidence="1 2">
    <name type="scientific">Collybia nuda</name>
    <dbReference type="NCBI Taxonomy" id="64659"/>
    <lineage>
        <taxon>Eukaryota</taxon>
        <taxon>Fungi</taxon>
        <taxon>Dikarya</taxon>
        <taxon>Basidiomycota</taxon>
        <taxon>Agaricomycotina</taxon>
        <taxon>Agaricomycetes</taxon>
        <taxon>Agaricomycetidae</taxon>
        <taxon>Agaricales</taxon>
        <taxon>Tricholomatineae</taxon>
        <taxon>Clitocybaceae</taxon>
        <taxon>Collybia</taxon>
    </lineage>
</organism>
<dbReference type="InterPro" id="IPR036047">
    <property type="entry name" value="F-box-like_dom_sf"/>
</dbReference>
<keyword evidence="2" id="KW-1185">Reference proteome</keyword>
<protein>
    <recommendedName>
        <fullName evidence="3">F-box domain-containing protein</fullName>
    </recommendedName>
</protein>
<accession>A0A9P5YCD2</accession>
<dbReference type="Gene3D" id="3.80.10.10">
    <property type="entry name" value="Ribonuclease Inhibitor"/>
    <property type="match status" value="1"/>
</dbReference>
<dbReference type="Proteomes" id="UP000807353">
    <property type="component" value="Unassembled WGS sequence"/>
</dbReference>
<dbReference type="Gene3D" id="1.20.1280.50">
    <property type="match status" value="1"/>
</dbReference>
<name>A0A9P5YCD2_9AGAR</name>
<reference evidence="1" key="1">
    <citation type="submission" date="2020-11" db="EMBL/GenBank/DDBJ databases">
        <authorList>
            <consortium name="DOE Joint Genome Institute"/>
            <person name="Ahrendt S."/>
            <person name="Riley R."/>
            <person name="Andreopoulos W."/>
            <person name="Labutti K."/>
            <person name="Pangilinan J."/>
            <person name="Ruiz-Duenas F.J."/>
            <person name="Barrasa J.M."/>
            <person name="Sanchez-Garcia M."/>
            <person name="Camarero S."/>
            <person name="Miyauchi S."/>
            <person name="Serrano A."/>
            <person name="Linde D."/>
            <person name="Babiker R."/>
            <person name="Drula E."/>
            <person name="Ayuso-Fernandez I."/>
            <person name="Pacheco R."/>
            <person name="Padilla G."/>
            <person name="Ferreira P."/>
            <person name="Barriuso J."/>
            <person name="Kellner H."/>
            <person name="Castanera R."/>
            <person name="Alfaro M."/>
            <person name="Ramirez L."/>
            <person name="Pisabarro A.G."/>
            <person name="Kuo A."/>
            <person name="Tritt A."/>
            <person name="Lipzen A."/>
            <person name="He G."/>
            <person name="Yan M."/>
            <person name="Ng V."/>
            <person name="Cullen D."/>
            <person name="Martin F."/>
            <person name="Rosso M.-N."/>
            <person name="Henrissat B."/>
            <person name="Hibbett D."/>
            <person name="Martinez A.T."/>
            <person name="Grigoriev I.V."/>
        </authorList>
    </citation>
    <scope>NUCLEOTIDE SEQUENCE</scope>
    <source>
        <strain evidence="1">CBS 247.69</strain>
    </source>
</reference>
<gene>
    <name evidence="1" type="ORF">BDZ94DRAFT_1252305</name>
</gene>
<dbReference type="AlphaFoldDB" id="A0A9P5YCD2"/>
<dbReference type="EMBL" id="MU150243">
    <property type="protein sequence ID" value="KAF9466182.1"/>
    <property type="molecule type" value="Genomic_DNA"/>
</dbReference>
<proteinExistence type="predicted"/>
<evidence type="ECO:0000313" key="1">
    <source>
        <dbReference type="EMBL" id="KAF9466182.1"/>
    </source>
</evidence>